<dbReference type="KEGG" id="mpro:BJP34_12860"/>
<dbReference type="PANTHER" id="PTHR10098">
    <property type="entry name" value="RAPSYN-RELATED"/>
    <property type="match status" value="1"/>
</dbReference>
<dbReference type="PROSITE" id="PS50293">
    <property type="entry name" value="TPR_REGION"/>
    <property type="match status" value="4"/>
</dbReference>
<feature type="repeat" description="TPR" evidence="1">
    <location>
        <begin position="369"/>
        <end position="402"/>
    </location>
</feature>
<feature type="repeat" description="TPR" evidence="1">
    <location>
        <begin position="289"/>
        <end position="322"/>
    </location>
</feature>
<dbReference type="AlphaFoldDB" id="A0A1D8TRD7"/>
<dbReference type="Proteomes" id="UP000177870">
    <property type="component" value="Chromosome"/>
</dbReference>
<feature type="repeat" description="TPR" evidence="1">
    <location>
        <begin position="169"/>
        <end position="202"/>
    </location>
</feature>
<feature type="repeat" description="TPR" evidence="1">
    <location>
        <begin position="329"/>
        <end position="362"/>
    </location>
</feature>
<dbReference type="PROSITE" id="PS50005">
    <property type="entry name" value="TPR"/>
    <property type="match status" value="9"/>
</dbReference>
<evidence type="ECO:0000313" key="4">
    <source>
        <dbReference type="Proteomes" id="UP000177870"/>
    </source>
</evidence>
<feature type="repeat" description="TPR" evidence="1">
    <location>
        <begin position="409"/>
        <end position="442"/>
    </location>
</feature>
<dbReference type="Gene3D" id="1.25.40.10">
    <property type="entry name" value="Tetratricopeptide repeat domain"/>
    <property type="match status" value="3"/>
</dbReference>
<proteinExistence type="predicted"/>
<feature type="domain" description="CHAT" evidence="2">
    <location>
        <begin position="727"/>
        <end position="1051"/>
    </location>
</feature>
<dbReference type="Pfam" id="PF13424">
    <property type="entry name" value="TPR_12"/>
    <property type="match status" value="6"/>
</dbReference>
<dbReference type="SMART" id="SM00028">
    <property type="entry name" value="TPR"/>
    <property type="match status" value="12"/>
</dbReference>
<evidence type="ECO:0000259" key="2">
    <source>
        <dbReference type="Pfam" id="PF12770"/>
    </source>
</evidence>
<dbReference type="STRING" id="1458985.BJP34_12860"/>
<keyword evidence="1" id="KW-0802">TPR repeat</keyword>
<name>A0A1D8TRD7_9CYAN</name>
<feature type="repeat" description="TPR" evidence="1">
    <location>
        <begin position="129"/>
        <end position="162"/>
    </location>
</feature>
<dbReference type="EMBL" id="CP017599">
    <property type="protein sequence ID" value="AOX00222.1"/>
    <property type="molecule type" value="Genomic_DNA"/>
</dbReference>
<dbReference type="PANTHER" id="PTHR10098:SF108">
    <property type="entry name" value="TETRATRICOPEPTIDE REPEAT PROTEIN 28"/>
    <property type="match status" value="1"/>
</dbReference>
<gene>
    <name evidence="3" type="ORF">BJP34_12860</name>
</gene>
<evidence type="ECO:0000256" key="1">
    <source>
        <dbReference type="PROSITE-ProRule" id="PRU00339"/>
    </source>
</evidence>
<dbReference type="OrthoDB" id="443153at2"/>
<sequence length="1053" mass="115282">MAMKDLRLRLIILLALLASFSPPLLGNVSTLFPASSALAQTVESRKTEADRLFEQGLEQAKVSQFRKALQSWQRALTIYQEIGDRQGEAFSLNNLGLGYNNLGDYPKAIEFHQQSLIIAREIGNRQGQGNSLGNLGLVYLSLGDYPKAIEYHQQSLAIVREIGDRQGVANSLGNLGNAYLSLGDYPKAIEYQQQSLVIKREIGHRQGVANSLNNLGLAYHNLGDYPKAIENLQQSLTIAREIGDRQGVANSLGNLGNAYLSLGDYPKAIEYLQQSLKIAREIGDRQGVANSLGNLGNAYLSLGDYPKAIEYLQQSLKIAREIGHRQGEASSLGNIGLAYHNLGDYPKAIENLQQSLKIAREIGHRQGEASSLGNIGLAYHNLGDYPKAIEYHQQSLKIAGEIGDRQGEATSMGNLGNAYLSLGDYPKAIDFHHQHLAIAGEIGDRSGEANSLGNLGLVYLSLGDYPKAIDFFEQTLTIARAIGYRQGEGNLLNNLGYALFKSGNLKQAETILTEAIEVKESLRPGLPDNHKITLSEEQSNTYRNLQQVLIAQNKTDAALEIAERGRGRALAELLTKGLYPQLDTPLNYPNVKTIKQIAQQQKATLVEYSIIFDGEIYIWVIQPTGEIEWRSVQLPPDTSVQQLLKNGYDCLADHGQCRSSQSSRQPSQGDWIKLKDDDFPDPWQVVEVNPQQGTLRLKLPGWEEGVTIERPITDFATIVDSPNIEKPRLQQLHQLLIEPIADLLPFDENARVVFIPHRELFSVPFPALQDQEGKYLIEKHTILTAPSIEVLGLTHQKRKNLPKSGQTALVVGNPTMPKVPPAAGEEPQQLSALKGAEQEAKNIASQLQLFSDESTSRPLATSPLNPPILGDFNSSSPQSWGARGAKIAVNAQLLLGQDATETKVKRQMPKARYIHFATHGLFDPKRIPGIGSAIALAPSVGEDGLLTAEEIFEMKLSAELVVVSACETGVGHINSEGVIGLSRSLVAAGVPSVMVSLWSIPDDKTTELMTEFYRNLDSTGDKAQALRQAMLTMIPKSGNPKDWAAFTLIGEAN</sequence>
<dbReference type="InterPro" id="IPR019734">
    <property type="entry name" value="TPR_rpt"/>
</dbReference>
<dbReference type="RefSeq" id="WP_070392687.1">
    <property type="nucleotide sequence ID" value="NZ_CP017599.1"/>
</dbReference>
<dbReference type="SUPFAM" id="SSF48452">
    <property type="entry name" value="TPR-like"/>
    <property type="match status" value="3"/>
</dbReference>
<feature type="repeat" description="TPR" evidence="1">
    <location>
        <begin position="249"/>
        <end position="282"/>
    </location>
</feature>
<dbReference type="InterPro" id="IPR024983">
    <property type="entry name" value="CHAT_dom"/>
</dbReference>
<reference evidence="4" key="1">
    <citation type="submission" date="2016-10" db="EMBL/GenBank/DDBJ databases">
        <title>Comparative genomics uncovers the prolific and rare metabolic potential of the cyanobacterial genus Moorea.</title>
        <authorList>
            <person name="Leao T."/>
            <person name="Castelao G."/>
            <person name="Korobeynikov A."/>
            <person name="Monroe E.A."/>
            <person name="Podell S."/>
            <person name="Glukhov E."/>
            <person name="Allen E."/>
            <person name="Gerwick W.H."/>
            <person name="Gerwick L."/>
        </authorList>
    </citation>
    <scope>NUCLEOTIDE SEQUENCE [LARGE SCALE GENOMIC DNA]</scope>
    <source>
        <strain evidence="4">PAL-8-15-08-1</strain>
    </source>
</reference>
<protein>
    <recommendedName>
        <fullName evidence="2">CHAT domain-containing protein</fullName>
    </recommendedName>
</protein>
<dbReference type="InterPro" id="IPR011990">
    <property type="entry name" value="TPR-like_helical_dom_sf"/>
</dbReference>
<feature type="repeat" description="TPR" evidence="1">
    <location>
        <begin position="449"/>
        <end position="482"/>
    </location>
</feature>
<accession>A0A1D8TRD7</accession>
<organism evidence="3 4">
    <name type="scientific">Moorena producens PAL-8-15-08-1</name>
    <dbReference type="NCBI Taxonomy" id="1458985"/>
    <lineage>
        <taxon>Bacteria</taxon>
        <taxon>Bacillati</taxon>
        <taxon>Cyanobacteriota</taxon>
        <taxon>Cyanophyceae</taxon>
        <taxon>Coleofasciculales</taxon>
        <taxon>Coleofasciculaceae</taxon>
        <taxon>Moorena</taxon>
    </lineage>
</organism>
<feature type="repeat" description="TPR" evidence="1">
    <location>
        <begin position="209"/>
        <end position="242"/>
    </location>
</feature>
<dbReference type="Pfam" id="PF12770">
    <property type="entry name" value="CHAT"/>
    <property type="match status" value="1"/>
</dbReference>
<evidence type="ECO:0000313" key="3">
    <source>
        <dbReference type="EMBL" id="AOX00222.1"/>
    </source>
</evidence>